<reference evidence="2 3" key="1">
    <citation type="submission" date="2016-08" db="EMBL/GenBank/DDBJ databases">
        <title>Genomes of anaerobic fungi encode conserved fungal cellulosomes for biomass hydrolysis.</title>
        <authorList>
            <consortium name="DOE Joint Genome Institute"/>
            <person name="Haitjema C.H."/>
            <person name="Gilmore S.P."/>
            <person name="Henske J.K."/>
            <person name="Solomon K.V."/>
            <person name="De Groot R."/>
            <person name="Kuo A."/>
            <person name="Mondo S.J."/>
            <person name="Salamov A.A."/>
            <person name="Labutti K."/>
            <person name="Zhao Z."/>
            <person name="Chiniquy J."/>
            <person name="Barry K."/>
            <person name="Brewer H.M."/>
            <person name="Purvine S.O."/>
            <person name="Wright A.T."/>
            <person name="Boxma B."/>
            <person name="Van Alen T."/>
            <person name="Hackstein J.H."/>
            <person name="Baker S.E."/>
            <person name="Grigoriev I.V."/>
            <person name="O'Malley M.A."/>
        </authorList>
    </citation>
    <scope>NUCLEOTIDE SEQUENCE [LARGE SCALE GENOMIC DNA]</scope>
    <source>
        <strain evidence="3">finn</strain>
    </source>
</reference>
<dbReference type="Proteomes" id="UP000193719">
    <property type="component" value="Unassembled WGS sequence"/>
</dbReference>
<protein>
    <submittedName>
        <fullName evidence="2">Uncharacterized protein</fullName>
    </submittedName>
</protein>
<feature type="transmembrane region" description="Helical" evidence="1">
    <location>
        <begin position="99"/>
        <end position="122"/>
    </location>
</feature>
<reference evidence="2 3" key="2">
    <citation type="submission" date="2016-08" db="EMBL/GenBank/DDBJ databases">
        <title>Pervasive Adenine N6-methylation of Active Genes in Fungi.</title>
        <authorList>
            <consortium name="DOE Joint Genome Institute"/>
            <person name="Mondo S.J."/>
            <person name="Dannebaum R.O."/>
            <person name="Kuo R.C."/>
            <person name="Labutti K."/>
            <person name="Haridas S."/>
            <person name="Kuo A."/>
            <person name="Salamov A."/>
            <person name="Ahrendt S.R."/>
            <person name="Lipzen A."/>
            <person name="Sullivan W."/>
            <person name="Andreopoulos W.B."/>
            <person name="Clum A."/>
            <person name="Lindquist E."/>
            <person name="Daum C."/>
            <person name="Ramamoorthy G.K."/>
            <person name="Gryganskyi A."/>
            <person name="Culley D."/>
            <person name="Magnuson J.K."/>
            <person name="James T.Y."/>
            <person name="O'Malley M.A."/>
            <person name="Stajich J.E."/>
            <person name="Spatafora J.W."/>
            <person name="Visel A."/>
            <person name="Grigoriev I.V."/>
        </authorList>
    </citation>
    <scope>NUCLEOTIDE SEQUENCE [LARGE SCALE GENOMIC DNA]</scope>
    <source>
        <strain evidence="3">finn</strain>
    </source>
</reference>
<evidence type="ECO:0000313" key="3">
    <source>
        <dbReference type="Proteomes" id="UP000193719"/>
    </source>
</evidence>
<organism evidence="2 3">
    <name type="scientific">Piromyces finnis</name>
    <dbReference type="NCBI Taxonomy" id="1754191"/>
    <lineage>
        <taxon>Eukaryota</taxon>
        <taxon>Fungi</taxon>
        <taxon>Fungi incertae sedis</taxon>
        <taxon>Chytridiomycota</taxon>
        <taxon>Chytridiomycota incertae sedis</taxon>
        <taxon>Neocallimastigomycetes</taxon>
        <taxon>Neocallimastigales</taxon>
        <taxon>Neocallimastigaceae</taxon>
        <taxon>Piromyces</taxon>
    </lineage>
</organism>
<accession>A0A1Y1V743</accession>
<dbReference type="AlphaFoldDB" id="A0A1Y1V743"/>
<evidence type="ECO:0000256" key="1">
    <source>
        <dbReference type="SAM" id="Phobius"/>
    </source>
</evidence>
<feature type="transmembrane region" description="Helical" evidence="1">
    <location>
        <begin position="39"/>
        <end position="59"/>
    </location>
</feature>
<keyword evidence="1" id="KW-0812">Transmembrane</keyword>
<sequence>MTPFSKVVSACNLAFVNINVLRIICFSIDYETFDFSRKLFVSLYALLILSSGLLCFALVKDNIRMMYLFEYIYVCYIIAKVFLNIWSKIYHFYSVIDAFFVIGLLIATILELFFPVILFFHIKEEEKNNNKRYKVEFKKLDENEVKKTSEEEVNVKEATDYETVELESARD</sequence>
<comment type="caution">
    <text evidence="2">The sequence shown here is derived from an EMBL/GenBank/DDBJ whole genome shotgun (WGS) entry which is preliminary data.</text>
</comment>
<feature type="transmembrane region" description="Helical" evidence="1">
    <location>
        <begin position="71"/>
        <end position="93"/>
    </location>
</feature>
<keyword evidence="1" id="KW-1133">Transmembrane helix</keyword>
<keyword evidence="3" id="KW-1185">Reference proteome</keyword>
<dbReference type="EMBL" id="MCFH01000028">
    <property type="protein sequence ID" value="ORX48094.1"/>
    <property type="molecule type" value="Genomic_DNA"/>
</dbReference>
<gene>
    <name evidence="2" type="ORF">BCR36DRAFT_413245</name>
</gene>
<keyword evidence="1" id="KW-0472">Membrane</keyword>
<evidence type="ECO:0000313" key="2">
    <source>
        <dbReference type="EMBL" id="ORX48094.1"/>
    </source>
</evidence>
<proteinExistence type="predicted"/>
<name>A0A1Y1V743_9FUNG</name>